<comment type="cofactor">
    <cofactor evidence="1">
        <name>FAD</name>
        <dbReference type="ChEBI" id="CHEBI:57692"/>
    </cofactor>
</comment>
<dbReference type="InterPro" id="IPR000172">
    <property type="entry name" value="GMC_OxRdtase_N"/>
</dbReference>
<dbReference type="Gene3D" id="3.30.560.10">
    <property type="entry name" value="Glucose Oxidase, domain 3"/>
    <property type="match status" value="1"/>
</dbReference>
<dbReference type="GO" id="GO:0008812">
    <property type="term" value="F:choline dehydrogenase activity"/>
    <property type="evidence" value="ECO:0007669"/>
    <property type="project" value="UniProtKB-EC"/>
</dbReference>
<name>A0A2J4YTM8_9ENTR</name>
<proteinExistence type="inferred from homology"/>
<feature type="non-terminal residue" evidence="7">
    <location>
        <position position="218"/>
    </location>
</feature>
<dbReference type="Gene3D" id="3.50.50.60">
    <property type="entry name" value="FAD/NAD(P)-binding domain"/>
    <property type="match status" value="1"/>
</dbReference>
<evidence type="ECO:0000256" key="3">
    <source>
        <dbReference type="ARBA" id="ARBA00022630"/>
    </source>
</evidence>
<dbReference type="Pfam" id="PF00732">
    <property type="entry name" value="GMC_oxred_N"/>
    <property type="match status" value="1"/>
</dbReference>
<evidence type="ECO:0000256" key="5">
    <source>
        <dbReference type="RuleBase" id="RU003968"/>
    </source>
</evidence>
<accession>A0A2J4YTM8</accession>
<dbReference type="PANTHER" id="PTHR11552:SF147">
    <property type="entry name" value="CHOLINE DEHYDROGENASE, MITOCHONDRIAL"/>
    <property type="match status" value="1"/>
</dbReference>
<keyword evidence="4 5" id="KW-0274">FAD</keyword>
<comment type="caution">
    <text evidence="7">The sequence shown here is derived from an EMBL/GenBank/DDBJ whole genome shotgun (WGS) entry which is preliminary data.</text>
</comment>
<gene>
    <name evidence="7" type="ORF">CWM85_24100</name>
</gene>
<sequence>MQFDYIIIGAGSAGNVLATRLTEDPQTTVLLLEAGGPDYRFDFRTQMPAALAFPLQGRRYNWAYETEPEPHMNNRRMECGRGKGLGGSSLINGMCYIRGNAMDLDNWASAPGLEHWSYLDCLPYYRKAETRDIGANDYHGGDGPVSVTTPKQGNNPLFHAMIEAGVQAGYPRTDDLNGYQQEGFGPMDRTVTPQGRRASTARGYLDQARARPNLTIRT</sequence>
<evidence type="ECO:0000259" key="6">
    <source>
        <dbReference type="PROSITE" id="PS00623"/>
    </source>
</evidence>
<dbReference type="GO" id="GO:0019285">
    <property type="term" value="P:glycine betaine biosynthetic process from choline"/>
    <property type="evidence" value="ECO:0007669"/>
    <property type="project" value="TreeGrafter"/>
</dbReference>
<dbReference type="Proteomes" id="UP000234661">
    <property type="component" value="Unassembled WGS sequence"/>
</dbReference>
<feature type="domain" description="Glucose-methanol-choline oxidoreductase N-terminal" evidence="6">
    <location>
        <begin position="82"/>
        <end position="105"/>
    </location>
</feature>
<dbReference type="SUPFAM" id="SSF51905">
    <property type="entry name" value="FAD/NAD(P)-binding domain"/>
    <property type="match status" value="1"/>
</dbReference>
<protein>
    <submittedName>
        <fullName evidence="7">Choline dehydrogenase</fullName>
        <ecNumber evidence="7">1.1.99.1</ecNumber>
    </submittedName>
</protein>
<dbReference type="InterPro" id="IPR012132">
    <property type="entry name" value="GMC_OxRdtase"/>
</dbReference>
<dbReference type="PROSITE" id="PS00623">
    <property type="entry name" value="GMC_OXRED_1"/>
    <property type="match status" value="1"/>
</dbReference>
<dbReference type="GO" id="GO:0016020">
    <property type="term" value="C:membrane"/>
    <property type="evidence" value="ECO:0007669"/>
    <property type="project" value="TreeGrafter"/>
</dbReference>
<dbReference type="EC" id="1.1.99.1" evidence="7"/>
<evidence type="ECO:0000256" key="2">
    <source>
        <dbReference type="ARBA" id="ARBA00010790"/>
    </source>
</evidence>
<dbReference type="AlphaFoldDB" id="A0A2J4YTM8"/>
<reference evidence="7 8" key="1">
    <citation type="submission" date="2017-11" db="EMBL/GenBank/DDBJ databases">
        <authorList>
            <person name="Han C.G."/>
        </authorList>
    </citation>
    <scope>NUCLEOTIDE SEQUENCE [LARGE SCALE GENOMIC DNA]</scope>
    <source>
        <strain evidence="7 8">A2</strain>
    </source>
</reference>
<organism evidence="7 8">
    <name type="scientific">Klebsiella michiganensis</name>
    <dbReference type="NCBI Taxonomy" id="1134687"/>
    <lineage>
        <taxon>Bacteria</taxon>
        <taxon>Pseudomonadati</taxon>
        <taxon>Pseudomonadota</taxon>
        <taxon>Gammaproteobacteria</taxon>
        <taxon>Enterobacterales</taxon>
        <taxon>Enterobacteriaceae</taxon>
        <taxon>Klebsiella/Raoultella group</taxon>
        <taxon>Klebsiella</taxon>
    </lineage>
</organism>
<evidence type="ECO:0000313" key="8">
    <source>
        <dbReference type="Proteomes" id="UP000234661"/>
    </source>
</evidence>
<dbReference type="InterPro" id="IPR036188">
    <property type="entry name" value="FAD/NAD-bd_sf"/>
</dbReference>
<evidence type="ECO:0000256" key="4">
    <source>
        <dbReference type="ARBA" id="ARBA00022827"/>
    </source>
</evidence>
<dbReference type="PANTHER" id="PTHR11552">
    <property type="entry name" value="GLUCOSE-METHANOL-CHOLINE GMC OXIDOREDUCTASE"/>
    <property type="match status" value="1"/>
</dbReference>
<reference evidence="7 8" key="2">
    <citation type="submission" date="2018-01" db="EMBL/GenBank/DDBJ databases">
        <title>Genomic study of Klebsiella pneumoniae.</title>
        <authorList>
            <person name="Yang Y."/>
            <person name="Bicalho R."/>
        </authorList>
    </citation>
    <scope>NUCLEOTIDE SEQUENCE [LARGE SCALE GENOMIC DNA]</scope>
    <source>
        <strain evidence="7 8">A2</strain>
    </source>
</reference>
<comment type="similarity">
    <text evidence="2 5">Belongs to the GMC oxidoreductase family.</text>
</comment>
<keyword evidence="3 5" id="KW-0285">Flavoprotein</keyword>
<keyword evidence="7" id="KW-0560">Oxidoreductase</keyword>
<evidence type="ECO:0000313" key="7">
    <source>
        <dbReference type="EMBL" id="PLM54180.1"/>
    </source>
</evidence>
<dbReference type="EMBL" id="PIET01000915">
    <property type="protein sequence ID" value="PLM54180.1"/>
    <property type="molecule type" value="Genomic_DNA"/>
</dbReference>
<evidence type="ECO:0000256" key="1">
    <source>
        <dbReference type="ARBA" id="ARBA00001974"/>
    </source>
</evidence>
<dbReference type="GO" id="GO:0050660">
    <property type="term" value="F:flavin adenine dinucleotide binding"/>
    <property type="evidence" value="ECO:0007669"/>
    <property type="project" value="InterPro"/>
</dbReference>